<dbReference type="PANTHER" id="PTHR22603:SF66">
    <property type="entry name" value="ETHANOLAMINE KINASE"/>
    <property type="match status" value="1"/>
</dbReference>
<evidence type="ECO:0000313" key="2">
    <source>
        <dbReference type="Proteomes" id="UP000620262"/>
    </source>
</evidence>
<protein>
    <submittedName>
        <fullName evidence="1">Thiamine kinase-like enzyme</fullName>
    </submittedName>
</protein>
<dbReference type="RefSeq" id="WP_192728625.1">
    <property type="nucleotide sequence ID" value="NZ_BAAAVL010000001.1"/>
</dbReference>
<sequence length="291" mass="33040">MTPEERIHALGIWRGPIDIAPITGGLTNRNYLVRDGAQRRVVRLGDDIPVHHISRQNELAASRAAHAAGISPAVIHHVPGVLVLDFIDAAPLSPEDIRKPETLARVIPLIRACHHDMARHFRGQAMIFWVFHVVRDYVANLRAANSRYVPLLNGLLEKAERLERAAGPFEIVFGHNDLLATNFLDDGRRLWLIDWDYAGFNTPLFDLGGLASNSEFSEEAERLMLETYFDQPLTGDLSRRYQAMKCASLLRETLWSMISEIHSTIDFDYAAYTAENLARFERAYRAFEQDH</sequence>
<comment type="caution">
    <text evidence="1">The sequence shown here is derived from an EMBL/GenBank/DDBJ whole genome shotgun (WGS) entry which is preliminary data.</text>
</comment>
<dbReference type="EMBL" id="JADBEC010000001">
    <property type="protein sequence ID" value="MBE1504622.1"/>
    <property type="molecule type" value="Genomic_DNA"/>
</dbReference>
<dbReference type="SUPFAM" id="SSF56112">
    <property type="entry name" value="Protein kinase-like (PK-like)"/>
    <property type="match status" value="1"/>
</dbReference>
<organism evidence="1 2">
    <name type="scientific">Rhizobium viscosum</name>
    <name type="common">Arthrobacter viscosus</name>
    <dbReference type="NCBI Taxonomy" id="1673"/>
    <lineage>
        <taxon>Bacteria</taxon>
        <taxon>Pseudomonadati</taxon>
        <taxon>Pseudomonadota</taxon>
        <taxon>Alphaproteobacteria</taxon>
        <taxon>Hyphomicrobiales</taxon>
        <taxon>Rhizobiaceae</taxon>
        <taxon>Rhizobium/Agrobacterium group</taxon>
        <taxon>Rhizobium</taxon>
    </lineage>
</organism>
<dbReference type="Pfam" id="PF01633">
    <property type="entry name" value="Choline_kinase"/>
    <property type="match status" value="1"/>
</dbReference>
<gene>
    <name evidence="1" type="ORF">H4W29_001803</name>
</gene>
<reference evidence="1 2" key="1">
    <citation type="submission" date="2020-10" db="EMBL/GenBank/DDBJ databases">
        <title>Sequencing the genomes of 1000 actinobacteria strains.</title>
        <authorList>
            <person name="Klenk H.-P."/>
        </authorList>
    </citation>
    <scope>NUCLEOTIDE SEQUENCE [LARGE SCALE GENOMIC DNA]</scope>
    <source>
        <strain evidence="1 2">DSM 7307</strain>
    </source>
</reference>
<dbReference type="Gene3D" id="3.30.200.20">
    <property type="entry name" value="Phosphorylase Kinase, domain 1"/>
    <property type="match status" value="1"/>
</dbReference>
<dbReference type="CDD" id="cd05151">
    <property type="entry name" value="ChoK-like"/>
    <property type="match status" value="1"/>
</dbReference>
<name>A0ABR9IP02_RHIVS</name>
<dbReference type="Gene3D" id="3.90.1200.10">
    <property type="match status" value="1"/>
</dbReference>
<dbReference type="PANTHER" id="PTHR22603">
    <property type="entry name" value="CHOLINE/ETHANOALAMINE KINASE"/>
    <property type="match status" value="1"/>
</dbReference>
<keyword evidence="2" id="KW-1185">Reference proteome</keyword>
<evidence type="ECO:0000313" key="1">
    <source>
        <dbReference type="EMBL" id="MBE1504622.1"/>
    </source>
</evidence>
<dbReference type="Proteomes" id="UP000620262">
    <property type="component" value="Unassembled WGS sequence"/>
</dbReference>
<proteinExistence type="predicted"/>
<accession>A0ABR9IP02</accession>
<dbReference type="InterPro" id="IPR011009">
    <property type="entry name" value="Kinase-like_dom_sf"/>
</dbReference>